<feature type="transmembrane region" description="Helical" evidence="1">
    <location>
        <begin position="108"/>
        <end position="125"/>
    </location>
</feature>
<dbReference type="STRING" id="1108044.GOOTI_062_00030"/>
<feature type="transmembrane region" description="Helical" evidence="1">
    <location>
        <begin position="32"/>
        <end position="54"/>
    </location>
</feature>
<accession>H5TIK2</accession>
<dbReference type="AlphaFoldDB" id="H5TIK2"/>
<keyword evidence="3" id="KW-1185">Reference proteome</keyword>
<reference evidence="2" key="1">
    <citation type="submission" date="2012-02" db="EMBL/GenBank/DDBJ databases">
        <title>Whole genome shotgun sequence of Gordonia otitidis NBRC 100426.</title>
        <authorList>
            <person name="Yoshida I."/>
            <person name="Hosoyama A."/>
            <person name="Tsuchikane K."/>
            <person name="Katsumata H."/>
            <person name="Yamazaki S."/>
            <person name="Fujita N."/>
        </authorList>
    </citation>
    <scope>NUCLEOTIDE SEQUENCE [LARGE SCALE GENOMIC DNA]</scope>
    <source>
        <strain evidence="2">NBRC 100426</strain>
    </source>
</reference>
<dbReference type="OrthoDB" id="5793358at2"/>
<keyword evidence="1" id="KW-1133">Transmembrane helix</keyword>
<dbReference type="EMBL" id="BAFB01000062">
    <property type="protein sequence ID" value="GAB33310.1"/>
    <property type="molecule type" value="Genomic_DNA"/>
</dbReference>
<dbReference type="Proteomes" id="UP000005038">
    <property type="component" value="Unassembled WGS sequence"/>
</dbReference>
<evidence type="ECO:0000313" key="2">
    <source>
        <dbReference type="EMBL" id="GAB33310.1"/>
    </source>
</evidence>
<evidence type="ECO:0000313" key="3">
    <source>
        <dbReference type="Proteomes" id="UP000005038"/>
    </source>
</evidence>
<sequence>MTAIVRSDPVSRAGAGVRAVGRNDRRSNRDRLTIYGIITAAAIAWMVAVAEWVWGEPWDGLTIGVLAAVAASAATFVFAMRGTVAAILIAGLAAAVTVWAGWSTLHWLVVLCGAVIPMIAVLGVYTARRERLTRMSAAAVVAALTPLVYGVAGGVLGPWVIVVDAAITGAAVVWQIDLPRRAVVRAASKRSHIPLMASGPFSASRLFVSGPSGVDAHMIAQRSEAAVMTAELLTQLPPSWFVFHSRLTQSGESVDHIVVGPAGVIVLRSEIVEATLLQAPASVNEQSTSMHVDMDGERLDDQWATALCWAAVDIDTALMTPGGMRVTTPIYVLHNAHVEDGVVSQTVTVKGRPDNVDYVAAAHLVDTILQLPTRRVVDPEDPQFVEDLAVIVDYLFPPER</sequence>
<organism evidence="2 3">
    <name type="scientific">Gordonia otitidis (strain DSM 44809 / CCUG 52243 / JCM 12355 / NBRC 100426 / IFM 10032)</name>
    <dbReference type="NCBI Taxonomy" id="1108044"/>
    <lineage>
        <taxon>Bacteria</taxon>
        <taxon>Bacillati</taxon>
        <taxon>Actinomycetota</taxon>
        <taxon>Actinomycetes</taxon>
        <taxon>Mycobacteriales</taxon>
        <taxon>Gordoniaceae</taxon>
        <taxon>Gordonia</taxon>
    </lineage>
</organism>
<comment type="caution">
    <text evidence="2">The sequence shown here is derived from an EMBL/GenBank/DDBJ whole genome shotgun (WGS) entry which is preliminary data.</text>
</comment>
<evidence type="ECO:0008006" key="4">
    <source>
        <dbReference type="Google" id="ProtNLM"/>
    </source>
</evidence>
<keyword evidence="1" id="KW-0812">Transmembrane</keyword>
<dbReference type="RefSeq" id="WP_007237568.1">
    <property type="nucleotide sequence ID" value="NZ_BAFB01000062.1"/>
</dbReference>
<name>H5TIK2_GORO1</name>
<protein>
    <recommendedName>
        <fullName evidence="4">NERD domain-containing protein</fullName>
    </recommendedName>
</protein>
<feature type="transmembrane region" description="Helical" evidence="1">
    <location>
        <begin position="60"/>
        <end position="79"/>
    </location>
</feature>
<gene>
    <name evidence="2" type="ORF">GOOTI_062_00030</name>
</gene>
<proteinExistence type="predicted"/>
<keyword evidence="1" id="KW-0472">Membrane</keyword>
<feature type="transmembrane region" description="Helical" evidence="1">
    <location>
        <begin position="132"/>
        <end position="152"/>
    </location>
</feature>
<evidence type="ECO:0000256" key="1">
    <source>
        <dbReference type="SAM" id="Phobius"/>
    </source>
</evidence>
<feature type="transmembrane region" description="Helical" evidence="1">
    <location>
        <begin position="84"/>
        <end position="102"/>
    </location>
</feature>